<gene>
    <name evidence="2" type="ORF">GCM10022222_72400</name>
</gene>
<sequence length="187" mass="19725">MRWFALYARSRQLPVVVPAALLSIVAIRLLAASRWSPLFAALALTSAVALAAVGLSGQDVELDRTAAFGWLRRRFVHILTIGVVAGAVLLAVQSIGDSSVDTALIVRDSAGLLGLAGLAATVFGGQFGWTLPLVWTVLALSVPADKALLNQILIWPVSPPEDTLAWWLASGLFVLGTGLYSVVGARR</sequence>
<feature type="transmembrane region" description="Helical" evidence="1">
    <location>
        <begin position="112"/>
        <end position="144"/>
    </location>
</feature>
<evidence type="ECO:0000313" key="2">
    <source>
        <dbReference type="EMBL" id="GAA3577201.1"/>
    </source>
</evidence>
<keyword evidence="1" id="KW-1133">Transmembrane helix</keyword>
<feature type="transmembrane region" description="Helical" evidence="1">
    <location>
        <begin position="164"/>
        <end position="183"/>
    </location>
</feature>
<keyword evidence="3" id="KW-1185">Reference proteome</keyword>
<keyword evidence="1" id="KW-0472">Membrane</keyword>
<evidence type="ECO:0000256" key="1">
    <source>
        <dbReference type="SAM" id="Phobius"/>
    </source>
</evidence>
<reference evidence="3" key="1">
    <citation type="journal article" date="2019" name="Int. J. Syst. Evol. Microbiol.">
        <title>The Global Catalogue of Microorganisms (GCM) 10K type strain sequencing project: providing services to taxonomists for standard genome sequencing and annotation.</title>
        <authorList>
            <consortium name="The Broad Institute Genomics Platform"/>
            <consortium name="The Broad Institute Genome Sequencing Center for Infectious Disease"/>
            <person name="Wu L."/>
            <person name="Ma J."/>
        </authorList>
    </citation>
    <scope>NUCLEOTIDE SEQUENCE [LARGE SCALE GENOMIC DNA]</scope>
    <source>
        <strain evidence="3">JCM 16898</strain>
    </source>
</reference>
<proteinExistence type="predicted"/>
<name>A0ABP6Y660_9PSEU</name>
<keyword evidence="1" id="KW-0812">Transmembrane</keyword>
<feature type="transmembrane region" description="Helical" evidence="1">
    <location>
        <begin position="75"/>
        <end position="92"/>
    </location>
</feature>
<dbReference type="EMBL" id="BAAAZN010000021">
    <property type="protein sequence ID" value="GAA3577201.1"/>
    <property type="molecule type" value="Genomic_DNA"/>
</dbReference>
<organism evidence="2 3">
    <name type="scientific">Amycolatopsis ultiminotia</name>
    <dbReference type="NCBI Taxonomy" id="543629"/>
    <lineage>
        <taxon>Bacteria</taxon>
        <taxon>Bacillati</taxon>
        <taxon>Actinomycetota</taxon>
        <taxon>Actinomycetes</taxon>
        <taxon>Pseudonocardiales</taxon>
        <taxon>Pseudonocardiaceae</taxon>
        <taxon>Amycolatopsis</taxon>
    </lineage>
</organism>
<accession>A0ABP6Y660</accession>
<evidence type="ECO:0000313" key="3">
    <source>
        <dbReference type="Proteomes" id="UP001500689"/>
    </source>
</evidence>
<comment type="caution">
    <text evidence="2">The sequence shown here is derived from an EMBL/GenBank/DDBJ whole genome shotgun (WGS) entry which is preliminary data.</text>
</comment>
<dbReference type="Proteomes" id="UP001500689">
    <property type="component" value="Unassembled WGS sequence"/>
</dbReference>
<dbReference type="RefSeq" id="WP_344867737.1">
    <property type="nucleotide sequence ID" value="NZ_BAAAZN010000021.1"/>
</dbReference>
<protein>
    <submittedName>
        <fullName evidence="2">Uncharacterized protein</fullName>
    </submittedName>
</protein>
<feature type="transmembrane region" description="Helical" evidence="1">
    <location>
        <begin position="12"/>
        <end position="31"/>
    </location>
</feature>